<feature type="compositionally biased region" description="Low complexity" evidence="2">
    <location>
        <begin position="315"/>
        <end position="326"/>
    </location>
</feature>
<dbReference type="EMBL" id="JAKCXM010000002">
    <property type="protein sequence ID" value="KAJ0409828.1"/>
    <property type="molecule type" value="Genomic_DNA"/>
</dbReference>
<dbReference type="AlphaFoldDB" id="A0AAD5QAT9"/>
<feature type="region of interest" description="Disordered" evidence="2">
    <location>
        <begin position="73"/>
        <end position="96"/>
    </location>
</feature>
<feature type="compositionally biased region" description="Basic and acidic residues" evidence="2">
    <location>
        <begin position="289"/>
        <end position="305"/>
    </location>
</feature>
<reference evidence="3" key="1">
    <citation type="submission" date="2021-12" db="EMBL/GenBank/DDBJ databases">
        <title>Prjna785345.</title>
        <authorList>
            <person name="Rujirawat T."/>
            <person name="Krajaejun T."/>
        </authorList>
    </citation>
    <scope>NUCLEOTIDE SEQUENCE</scope>
    <source>
        <strain evidence="3">Pi057C3</strain>
    </source>
</reference>
<feature type="compositionally biased region" description="Basic and acidic residues" evidence="2">
    <location>
        <begin position="335"/>
        <end position="346"/>
    </location>
</feature>
<evidence type="ECO:0000256" key="1">
    <source>
        <dbReference type="SAM" id="Coils"/>
    </source>
</evidence>
<feature type="compositionally biased region" description="Acidic residues" evidence="2">
    <location>
        <begin position="277"/>
        <end position="286"/>
    </location>
</feature>
<dbReference type="SMART" id="SM00015">
    <property type="entry name" value="IQ"/>
    <property type="match status" value="2"/>
</dbReference>
<feature type="compositionally biased region" description="Basic and acidic residues" evidence="2">
    <location>
        <begin position="261"/>
        <end position="276"/>
    </location>
</feature>
<dbReference type="Gene3D" id="1.20.5.190">
    <property type="match status" value="1"/>
</dbReference>
<name>A0AAD5QAT9_PYTIN</name>
<dbReference type="SUPFAM" id="SSF52540">
    <property type="entry name" value="P-loop containing nucleoside triphosphate hydrolases"/>
    <property type="match status" value="1"/>
</dbReference>
<keyword evidence="1" id="KW-0175">Coiled coil</keyword>
<sequence length="432" mass="48825">MNYDDEKRELEEQVAGRVKNLRSMFEKGGNAKVGTADKKIARDAYYNKRVAEKEKRTKASYTQFKGALDSVENEALRRQRELRDAERKAEEDTLNSYRSVKSTKTLLDIAADEQKLREEQDRRMARQSREMYAKPVSAHDHVYTHAQKQREDELRAEREARDMLRNYSSGKSFFDEKLEEKRRKDDEERQKAAAICIQSSWKCHQARKELSSLRIAASEREAAEREAAEAKRQLMAASVIQSSWKCRQARKELSSLRIAASEREAAEREAAEAKPDSDDDDDDEASFVDAHEVLPEILKEEKDEVFIQDQSVYESSSSTAASSPPLSYDPSVDDIQEHDFSRKDSHSSSALSRSNSDEEESYEVVYSPTATEAKAKPASGRFGLFQTLSSTAAAAAPTGFAKRFGWKKSNDKPAPSSRKGFADDLPSLSNAA</sequence>
<dbReference type="Proteomes" id="UP001209570">
    <property type="component" value="Unassembled WGS sequence"/>
</dbReference>
<keyword evidence="4" id="KW-1185">Reference proteome</keyword>
<dbReference type="InterPro" id="IPR027417">
    <property type="entry name" value="P-loop_NTPase"/>
</dbReference>
<accession>A0AAD5QAT9</accession>
<proteinExistence type="predicted"/>
<gene>
    <name evidence="3" type="ORF">P43SY_005722</name>
</gene>
<dbReference type="Pfam" id="PF00612">
    <property type="entry name" value="IQ"/>
    <property type="match status" value="2"/>
</dbReference>
<comment type="caution">
    <text evidence="3">The sequence shown here is derived from an EMBL/GenBank/DDBJ whole genome shotgun (WGS) entry which is preliminary data.</text>
</comment>
<dbReference type="PROSITE" id="PS50096">
    <property type="entry name" value="IQ"/>
    <property type="match status" value="1"/>
</dbReference>
<feature type="compositionally biased region" description="Basic and acidic residues" evidence="2">
    <location>
        <begin position="112"/>
        <end position="156"/>
    </location>
</feature>
<feature type="compositionally biased region" description="Basic and acidic residues" evidence="2">
    <location>
        <begin position="74"/>
        <end position="91"/>
    </location>
</feature>
<organism evidence="3 4">
    <name type="scientific">Pythium insidiosum</name>
    <name type="common">Pythiosis disease agent</name>
    <dbReference type="NCBI Taxonomy" id="114742"/>
    <lineage>
        <taxon>Eukaryota</taxon>
        <taxon>Sar</taxon>
        <taxon>Stramenopiles</taxon>
        <taxon>Oomycota</taxon>
        <taxon>Peronosporomycetes</taxon>
        <taxon>Pythiales</taxon>
        <taxon>Pythiaceae</taxon>
        <taxon>Pythium</taxon>
    </lineage>
</organism>
<feature type="coiled-coil region" evidence="1">
    <location>
        <begin position="213"/>
        <end position="240"/>
    </location>
</feature>
<feature type="region of interest" description="Disordered" evidence="2">
    <location>
        <begin position="404"/>
        <end position="432"/>
    </location>
</feature>
<feature type="region of interest" description="Disordered" evidence="2">
    <location>
        <begin position="261"/>
        <end position="378"/>
    </location>
</feature>
<evidence type="ECO:0000256" key="2">
    <source>
        <dbReference type="SAM" id="MobiDB-lite"/>
    </source>
</evidence>
<dbReference type="InterPro" id="IPR000048">
    <property type="entry name" value="IQ_motif_EF-hand-BS"/>
</dbReference>
<protein>
    <submittedName>
        <fullName evidence="3">Uncharacterized protein</fullName>
    </submittedName>
</protein>
<feature type="region of interest" description="Disordered" evidence="2">
    <location>
        <begin position="111"/>
        <end position="156"/>
    </location>
</feature>
<evidence type="ECO:0000313" key="4">
    <source>
        <dbReference type="Proteomes" id="UP001209570"/>
    </source>
</evidence>
<evidence type="ECO:0000313" key="3">
    <source>
        <dbReference type="EMBL" id="KAJ0409828.1"/>
    </source>
</evidence>